<evidence type="ECO:0000313" key="2">
    <source>
        <dbReference type="Proteomes" id="UP000799754"/>
    </source>
</evidence>
<organism evidence="1 2">
    <name type="scientific">Macroventuria anomochaeta</name>
    <dbReference type="NCBI Taxonomy" id="301207"/>
    <lineage>
        <taxon>Eukaryota</taxon>
        <taxon>Fungi</taxon>
        <taxon>Dikarya</taxon>
        <taxon>Ascomycota</taxon>
        <taxon>Pezizomycotina</taxon>
        <taxon>Dothideomycetes</taxon>
        <taxon>Pleosporomycetidae</taxon>
        <taxon>Pleosporales</taxon>
        <taxon>Pleosporineae</taxon>
        <taxon>Didymellaceae</taxon>
        <taxon>Macroventuria</taxon>
    </lineage>
</organism>
<proteinExistence type="predicted"/>
<comment type="caution">
    <text evidence="1">The sequence shown here is derived from an EMBL/GenBank/DDBJ whole genome shotgun (WGS) entry which is preliminary data.</text>
</comment>
<dbReference type="Proteomes" id="UP000799754">
    <property type="component" value="Unassembled WGS sequence"/>
</dbReference>
<dbReference type="EMBL" id="MU006703">
    <property type="protein sequence ID" value="KAF2632140.1"/>
    <property type="molecule type" value="Genomic_DNA"/>
</dbReference>
<gene>
    <name evidence="1" type="ORF">BU25DRAFT_454504</name>
</gene>
<accession>A0ACB6SEW2</accession>
<reference evidence="1" key="1">
    <citation type="journal article" date="2020" name="Stud. Mycol.">
        <title>101 Dothideomycetes genomes: a test case for predicting lifestyles and emergence of pathogens.</title>
        <authorList>
            <person name="Haridas S."/>
            <person name="Albert R."/>
            <person name="Binder M."/>
            <person name="Bloem J."/>
            <person name="Labutti K."/>
            <person name="Salamov A."/>
            <person name="Andreopoulos B."/>
            <person name="Baker S."/>
            <person name="Barry K."/>
            <person name="Bills G."/>
            <person name="Bluhm B."/>
            <person name="Cannon C."/>
            <person name="Castanera R."/>
            <person name="Culley D."/>
            <person name="Daum C."/>
            <person name="Ezra D."/>
            <person name="Gonzalez J."/>
            <person name="Henrissat B."/>
            <person name="Kuo A."/>
            <person name="Liang C."/>
            <person name="Lipzen A."/>
            <person name="Lutzoni F."/>
            <person name="Magnuson J."/>
            <person name="Mondo S."/>
            <person name="Nolan M."/>
            <person name="Ohm R."/>
            <person name="Pangilinan J."/>
            <person name="Park H.-J."/>
            <person name="Ramirez L."/>
            <person name="Alfaro M."/>
            <person name="Sun H."/>
            <person name="Tritt A."/>
            <person name="Yoshinaga Y."/>
            <person name="Zwiers L.-H."/>
            <person name="Turgeon B."/>
            <person name="Goodwin S."/>
            <person name="Spatafora J."/>
            <person name="Crous P."/>
            <person name="Grigoriev I."/>
        </authorList>
    </citation>
    <scope>NUCLEOTIDE SEQUENCE</scope>
    <source>
        <strain evidence="1">CBS 525.71</strain>
    </source>
</reference>
<sequence>MDFTTYPPSDSTPFLHAIPAVVTSRATLEALDHINHRSIPLLWYPRVGKAATNEPVKLLWAWPEYAFAPECCDSDIGNVPTTSSPAHKAGYQGKRHDSAHPPSPSMEDMPLTFRVQDDGSTASRIQDASLRTTSSSPPAQTAPTTSRVHDRSEGKQALGRALVSVHDRRPEAWREGMDDMAERGECIETLFSILSLGLQAEGSRDV</sequence>
<name>A0ACB6SEW2_9PLEO</name>
<evidence type="ECO:0000313" key="1">
    <source>
        <dbReference type="EMBL" id="KAF2632140.1"/>
    </source>
</evidence>
<protein>
    <submittedName>
        <fullName evidence="1">Uncharacterized protein</fullName>
    </submittedName>
</protein>
<keyword evidence="2" id="KW-1185">Reference proteome</keyword>